<name>A0A8S5RJ76_9VIRU</name>
<accession>A0A8S5RJ76</accession>
<feature type="transmembrane region" description="Helical" evidence="1">
    <location>
        <begin position="6"/>
        <end position="29"/>
    </location>
</feature>
<keyword evidence="1" id="KW-0812">Transmembrane</keyword>
<reference evidence="2" key="1">
    <citation type="journal article" date="2021" name="Proc. Natl. Acad. Sci. U.S.A.">
        <title>A Catalog of Tens of Thousands of Viruses from Human Metagenomes Reveals Hidden Associations with Chronic Diseases.</title>
        <authorList>
            <person name="Tisza M.J."/>
            <person name="Buck C.B."/>
        </authorList>
    </citation>
    <scope>NUCLEOTIDE SEQUENCE</scope>
    <source>
        <strain evidence="2">CtML55</strain>
    </source>
</reference>
<evidence type="ECO:0000313" key="2">
    <source>
        <dbReference type="EMBL" id="DAE31154.1"/>
    </source>
</evidence>
<keyword evidence="1" id="KW-1133">Transmembrane helix</keyword>
<proteinExistence type="predicted"/>
<organism evidence="2">
    <name type="scientific">virus sp. ctML55</name>
    <dbReference type="NCBI Taxonomy" id="2827627"/>
    <lineage>
        <taxon>Viruses</taxon>
    </lineage>
</organism>
<keyword evidence="1" id="KW-0472">Membrane</keyword>
<protein>
    <submittedName>
        <fullName evidence="2">Uncharacterized protein</fullName>
    </submittedName>
</protein>
<sequence length="35" mass="3957">MSTIFIVWIAGNGFMILIFIYYCTSISIYSSINSS</sequence>
<dbReference type="EMBL" id="BK059105">
    <property type="protein sequence ID" value="DAE31154.1"/>
    <property type="molecule type" value="Genomic_DNA"/>
</dbReference>
<evidence type="ECO:0000256" key="1">
    <source>
        <dbReference type="SAM" id="Phobius"/>
    </source>
</evidence>